<reference evidence="3 4" key="1">
    <citation type="submission" date="2017-03" db="EMBL/GenBank/DDBJ databases">
        <authorList>
            <person name="Afonso C.L."/>
            <person name="Miller P.J."/>
            <person name="Scott M.A."/>
            <person name="Spackman E."/>
            <person name="Goraichik I."/>
            <person name="Dimitrov K.M."/>
            <person name="Suarez D.L."/>
            <person name="Swayne D.E."/>
        </authorList>
    </citation>
    <scope>NUCLEOTIDE SEQUENCE [LARGE SCALE GENOMIC DNA]</scope>
    <source>
        <strain evidence="3 4">CECT 7751</strain>
    </source>
</reference>
<keyword evidence="4" id="KW-1185">Reference proteome</keyword>
<proteinExistence type="inferred from homology"/>
<dbReference type="OrthoDB" id="9777859at2"/>
<dbReference type="EC" id="6.3.5.-" evidence="3"/>
<organism evidence="3 4">
    <name type="scientific">Pseudooceanicola marinus</name>
    <dbReference type="NCBI Taxonomy" id="396013"/>
    <lineage>
        <taxon>Bacteria</taxon>
        <taxon>Pseudomonadati</taxon>
        <taxon>Pseudomonadota</taxon>
        <taxon>Alphaproteobacteria</taxon>
        <taxon>Rhodobacterales</taxon>
        <taxon>Paracoccaceae</taxon>
        <taxon>Pseudooceanicola</taxon>
    </lineage>
</organism>
<dbReference type="InterPro" id="IPR036928">
    <property type="entry name" value="AS_sf"/>
</dbReference>
<keyword evidence="3" id="KW-0808">Transferase</keyword>
<dbReference type="EMBL" id="FWFN01000004">
    <property type="protein sequence ID" value="SLN47106.1"/>
    <property type="molecule type" value="Genomic_DNA"/>
</dbReference>
<dbReference type="GO" id="GO:0016874">
    <property type="term" value="F:ligase activity"/>
    <property type="evidence" value="ECO:0007669"/>
    <property type="project" value="UniProtKB-KW"/>
</dbReference>
<dbReference type="Pfam" id="PF01425">
    <property type="entry name" value="Amidase"/>
    <property type="match status" value="1"/>
</dbReference>
<feature type="domain" description="Amidase" evidence="2">
    <location>
        <begin position="21"/>
        <end position="367"/>
    </location>
</feature>
<keyword evidence="3" id="KW-0436">Ligase</keyword>
<dbReference type="GO" id="GO:0016740">
    <property type="term" value="F:transferase activity"/>
    <property type="evidence" value="ECO:0007669"/>
    <property type="project" value="UniProtKB-KW"/>
</dbReference>
<evidence type="ECO:0000313" key="4">
    <source>
        <dbReference type="Proteomes" id="UP000193963"/>
    </source>
</evidence>
<dbReference type="PROSITE" id="PS00571">
    <property type="entry name" value="AMIDASES"/>
    <property type="match status" value="1"/>
</dbReference>
<sequence length="387" mass="39454">MMTDTANSIVTRYLDLGPESGPRVLVKECLGIEGITTRCGSAAFAEAPAETAHSHVVETLLGAGAHVIGTVTMHELAFGVTGVNAFAGTAVNPGWPDRIPGGSSSGSAAAVAAGLCDFAIGTDTGGSVRQPACCCGVFGLKPTFGAIDRRGAIPRGSSLDVIGPFAASAPMLTKAASMMLAGFASETIDTPRLGRVALPAEVEVAPEITAATDAALAGLEMAQASLPSFADAYRAGLTVINYELAGEFGQLARSNATLGADIQGRVRAALAVTPEDMAEAEEIRARFTAEVDAALEGLDALVLPTMPTVPPTLDKATDPRALIPLTLLVRPFNLSGHPAVTLPIRTADGLPAGLQLVARKGAEARLCALAECLADRCTPADTSKETP</sequence>
<dbReference type="Proteomes" id="UP000193963">
    <property type="component" value="Unassembled WGS sequence"/>
</dbReference>
<dbReference type="PANTHER" id="PTHR11895">
    <property type="entry name" value="TRANSAMIDASE"/>
    <property type="match status" value="1"/>
</dbReference>
<dbReference type="InterPro" id="IPR000120">
    <property type="entry name" value="Amidase"/>
</dbReference>
<dbReference type="Gene3D" id="3.90.1300.10">
    <property type="entry name" value="Amidase signature (AS) domain"/>
    <property type="match status" value="1"/>
</dbReference>
<dbReference type="AlphaFoldDB" id="A0A1X6ZCN1"/>
<evidence type="ECO:0000313" key="3">
    <source>
        <dbReference type="EMBL" id="SLN47106.1"/>
    </source>
</evidence>
<evidence type="ECO:0000259" key="2">
    <source>
        <dbReference type="Pfam" id="PF01425"/>
    </source>
</evidence>
<gene>
    <name evidence="3" type="primary">gatA_2</name>
    <name evidence="3" type="ORF">PSM7751_02203</name>
</gene>
<dbReference type="InterPro" id="IPR023631">
    <property type="entry name" value="Amidase_dom"/>
</dbReference>
<dbReference type="SUPFAM" id="SSF75304">
    <property type="entry name" value="Amidase signature (AS) enzymes"/>
    <property type="match status" value="1"/>
</dbReference>
<accession>A0A1X6ZCN1</accession>
<evidence type="ECO:0000256" key="1">
    <source>
        <dbReference type="ARBA" id="ARBA00009199"/>
    </source>
</evidence>
<comment type="similarity">
    <text evidence="1">Belongs to the amidase family.</text>
</comment>
<dbReference type="InterPro" id="IPR020556">
    <property type="entry name" value="Amidase_CS"/>
</dbReference>
<dbReference type="PANTHER" id="PTHR11895:SF7">
    <property type="entry name" value="GLUTAMYL-TRNA(GLN) AMIDOTRANSFERASE SUBUNIT A, MITOCHONDRIAL"/>
    <property type="match status" value="1"/>
</dbReference>
<name>A0A1X6ZCN1_9RHOB</name>
<protein>
    <submittedName>
        <fullName evidence="3">Glutamyl-tRNA(Gln) amidotransferase subunit A</fullName>
        <ecNumber evidence="3">6.3.5.-</ecNumber>
    </submittedName>
</protein>